<dbReference type="PANTHER" id="PTHR11076:SF34">
    <property type="entry name" value="PROTEIN UMUC"/>
    <property type="match status" value="1"/>
</dbReference>
<dbReference type="InterPro" id="IPR001126">
    <property type="entry name" value="UmuC"/>
</dbReference>
<gene>
    <name evidence="7" type="ORF">EG028_15580</name>
</gene>
<keyword evidence="5" id="KW-0742">SOS response</keyword>
<evidence type="ECO:0000259" key="6">
    <source>
        <dbReference type="PROSITE" id="PS50173"/>
    </source>
</evidence>
<dbReference type="Gene3D" id="1.10.150.20">
    <property type="entry name" value="5' to 3' exonuclease, C-terminal subdomain"/>
    <property type="match status" value="1"/>
</dbReference>
<dbReference type="InterPro" id="IPR043128">
    <property type="entry name" value="Rev_trsase/Diguanyl_cyclase"/>
</dbReference>
<evidence type="ECO:0000313" key="7">
    <source>
        <dbReference type="EMBL" id="RPD40076.1"/>
    </source>
</evidence>
<evidence type="ECO:0000313" key="8">
    <source>
        <dbReference type="Proteomes" id="UP000279089"/>
    </source>
</evidence>
<evidence type="ECO:0000256" key="1">
    <source>
        <dbReference type="ARBA" id="ARBA00010945"/>
    </source>
</evidence>
<reference evidence="8" key="1">
    <citation type="submission" date="2018-11" db="EMBL/GenBank/DDBJ databases">
        <title>Chitinophaga lutea sp.nov., isolate from arsenic contaminated soil.</title>
        <authorList>
            <person name="Zong Y."/>
        </authorList>
    </citation>
    <scope>NUCLEOTIDE SEQUENCE [LARGE SCALE GENOMIC DNA]</scope>
    <source>
        <strain evidence="8">YLT18</strain>
    </source>
</reference>
<evidence type="ECO:0000256" key="4">
    <source>
        <dbReference type="ARBA" id="ARBA00023204"/>
    </source>
</evidence>
<evidence type="ECO:0000256" key="3">
    <source>
        <dbReference type="ARBA" id="ARBA00023199"/>
    </source>
</evidence>
<comment type="similarity">
    <text evidence="1">Belongs to the DNA polymerase type-Y family.</text>
</comment>
<keyword evidence="3" id="KW-0741">SOS mutagenesis</keyword>
<dbReference type="GO" id="GO:0005829">
    <property type="term" value="C:cytosol"/>
    <property type="evidence" value="ECO:0007669"/>
    <property type="project" value="TreeGrafter"/>
</dbReference>
<dbReference type="AlphaFoldDB" id="A0A3N4MDN5"/>
<keyword evidence="2" id="KW-0227">DNA damage</keyword>
<dbReference type="Gene3D" id="3.40.1170.60">
    <property type="match status" value="1"/>
</dbReference>
<dbReference type="Pfam" id="PF11799">
    <property type="entry name" value="IMS_C"/>
    <property type="match status" value="1"/>
</dbReference>
<dbReference type="Gene3D" id="3.30.1490.100">
    <property type="entry name" value="DNA polymerase, Y-family, little finger domain"/>
    <property type="match status" value="1"/>
</dbReference>
<dbReference type="GO" id="GO:0006281">
    <property type="term" value="P:DNA repair"/>
    <property type="evidence" value="ECO:0007669"/>
    <property type="project" value="UniProtKB-KW"/>
</dbReference>
<keyword evidence="4" id="KW-0234">DNA repair</keyword>
<comment type="caution">
    <text evidence="7">The sequence shown here is derived from an EMBL/GenBank/DDBJ whole genome shotgun (WGS) entry which is preliminary data.</text>
</comment>
<dbReference type="InterPro" id="IPR050116">
    <property type="entry name" value="DNA_polymerase-Y"/>
</dbReference>
<dbReference type="Pfam" id="PF00817">
    <property type="entry name" value="IMS"/>
    <property type="match status" value="1"/>
</dbReference>
<dbReference type="Gene3D" id="3.30.70.270">
    <property type="match status" value="1"/>
</dbReference>
<dbReference type="RefSeq" id="WP_120517450.1">
    <property type="nucleotide sequence ID" value="NZ_QXZY01000009.1"/>
</dbReference>
<dbReference type="GO" id="GO:0042276">
    <property type="term" value="P:error-prone translesion synthesis"/>
    <property type="evidence" value="ECO:0007669"/>
    <property type="project" value="TreeGrafter"/>
</dbReference>
<protein>
    <submittedName>
        <fullName evidence="7">Y-family DNA polymerase</fullName>
    </submittedName>
</protein>
<feature type="domain" description="UmuC" evidence="6">
    <location>
        <begin position="2"/>
        <end position="186"/>
    </location>
</feature>
<dbReference type="InterPro" id="IPR043502">
    <property type="entry name" value="DNA/RNA_pol_sf"/>
</dbReference>
<dbReference type="PANTHER" id="PTHR11076">
    <property type="entry name" value="DNA REPAIR POLYMERASE UMUC / TRANSFERASE FAMILY MEMBER"/>
    <property type="match status" value="1"/>
</dbReference>
<dbReference type="SUPFAM" id="SSF56672">
    <property type="entry name" value="DNA/RNA polymerases"/>
    <property type="match status" value="1"/>
</dbReference>
<evidence type="ECO:0000256" key="2">
    <source>
        <dbReference type="ARBA" id="ARBA00022763"/>
    </source>
</evidence>
<dbReference type="GO" id="GO:0003887">
    <property type="term" value="F:DNA-directed DNA polymerase activity"/>
    <property type="evidence" value="ECO:0007669"/>
    <property type="project" value="TreeGrafter"/>
</dbReference>
<dbReference type="CDD" id="cd01700">
    <property type="entry name" value="PolY_Pol_V_umuC"/>
    <property type="match status" value="1"/>
</dbReference>
<dbReference type="InterPro" id="IPR017961">
    <property type="entry name" value="DNA_pol_Y-fam_little_finger"/>
</dbReference>
<dbReference type="GO" id="GO:0009432">
    <property type="term" value="P:SOS response"/>
    <property type="evidence" value="ECO:0007669"/>
    <property type="project" value="UniProtKB-KW"/>
</dbReference>
<dbReference type="PROSITE" id="PS50173">
    <property type="entry name" value="UMUC"/>
    <property type="match status" value="1"/>
</dbReference>
<dbReference type="Proteomes" id="UP000279089">
    <property type="component" value="Unassembled WGS sequence"/>
</dbReference>
<organism evidence="7 8">
    <name type="scientific">Chitinophaga barathri</name>
    <dbReference type="NCBI Taxonomy" id="1647451"/>
    <lineage>
        <taxon>Bacteria</taxon>
        <taxon>Pseudomonadati</taxon>
        <taxon>Bacteroidota</taxon>
        <taxon>Chitinophagia</taxon>
        <taxon>Chitinophagales</taxon>
        <taxon>Chitinophagaceae</taxon>
        <taxon>Chitinophaga</taxon>
    </lineage>
</organism>
<keyword evidence="8" id="KW-1185">Reference proteome</keyword>
<dbReference type="Pfam" id="PF13438">
    <property type="entry name" value="DUF4113"/>
    <property type="match status" value="1"/>
</dbReference>
<evidence type="ECO:0000256" key="5">
    <source>
        <dbReference type="ARBA" id="ARBA00023236"/>
    </source>
</evidence>
<sequence length="421" mass="47460">MIALVDCNNFYVSCERLFNFNMDVLHRPVVVLSNNDGCVVARSEEAKALGIVMGDPAFKIEKILTEHNGVMFSSNYTLYGSLSNRVMRVLSRYSPDMEVYSIDEAFLDLSGMKDLPAIAAGIRKNIFDEVGLPVSVGVAPTKTLAKMANRFAKKHHRRAGVWVLDSEEKIRDVMAVTAVEDIWGIGAQYAAKLRQKGFQTALDLSKAPDDWVRKEFTVVGLRLVHELRGIPSIPFQEEASPKKGICVARSFGQLLTEKNDIREVLANYTAICAQRLRKQQSCTAAIQVFLSTNYFRNQDKQYHKSITMRLPTPSNSTPTLLQHAMDALDRIFRPGYNYKKVGILTFDLVPETSVQQNLFSEEDKTRESKLMKALDGIHQHFHGKQVVKFAVQGKGSKGQLKQEKLSKRFTTRLLEILRAKI</sequence>
<dbReference type="OrthoDB" id="9808813at2"/>
<dbReference type="InterPro" id="IPR025188">
    <property type="entry name" value="DUF4113"/>
</dbReference>
<dbReference type="GO" id="GO:0003684">
    <property type="term" value="F:damaged DNA binding"/>
    <property type="evidence" value="ECO:0007669"/>
    <property type="project" value="InterPro"/>
</dbReference>
<name>A0A3N4MDN5_9BACT</name>
<dbReference type="EMBL" id="RMBX01000008">
    <property type="protein sequence ID" value="RPD40076.1"/>
    <property type="molecule type" value="Genomic_DNA"/>
</dbReference>
<dbReference type="InterPro" id="IPR036775">
    <property type="entry name" value="DNA_pol_Y-fam_lit_finger_sf"/>
</dbReference>
<proteinExistence type="inferred from homology"/>
<dbReference type="SUPFAM" id="SSF100879">
    <property type="entry name" value="Lesion bypass DNA polymerase (Y-family), little finger domain"/>
    <property type="match status" value="1"/>
</dbReference>
<accession>A0A3N4MDN5</accession>